<protein>
    <submittedName>
        <fullName evidence="4">Transcriptional regulator, TetR family</fullName>
    </submittedName>
</protein>
<dbReference type="RefSeq" id="WP_072830704.1">
    <property type="nucleotide sequence ID" value="NZ_FQXP01000004.1"/>
</dbReference>
<dbReference type="PANTHER" id="PTHR43479">
    <property type="entry name" value="ACREF/ENVCD OPERON REPRESSOR-RELATED"/>
    <property type="match status" value="1"/>
</dbReference>
<keyword evidence="5" id="KW-1185">Reference proteome</keyword>
<sequence length="187" mass="22021">MENKKETTNKLLAESLKQLMQHIAFEKITIKNITDAVGLIRPTFYNHFSDKYELIEWIFYNDIITHIKTLIEENMIQEAILLMLAKMEQDKEFYIKAIRIKGQNSFEGILYKTFYELLLNIFKFNLDESKIHSILITPENLSKYYANGITFIIISWIEDGMRVPAKEVANIYLDLASKSVDDFIKKH</sequence>
<dbReference type="Pfam" id="PF00440">
    <property type="entry name" value="TetR_N"/>
    <property type="match status" value="1"/>
</dbReference>
<feature type="DNA-binding region" description="H-T-H motif" evidence="2">
    <location>
        <begin position="29"/>
        <end position="48"/>
    </location>
</feature>
<dbReference type="InterPro" id="IPR009057">
    <property type="entry name" value="Homeodomain-like_sf"/>
</dbReference>
<dbReference type="EMBL" id="FQXP01000004">
    <property type="protein sequence ID" value="SHH67785.1"/>
    <property type="molecule type" value="Genomic_DNA"/>
</dbReference>
<dbReference type="InterPro" id="IPR001647">
    <property type="entry name" value="HTH_TetR"/>
</dbReference>
<gene>
    <name evidence="4" type="ORF">SAMN02745196_00993</name>
</gene>
<accession>A0A1M5UXQ7</accession>
<proteinExistence type="predicted"/>
<evidence type="ECO:0000256" key="2">
    <source>
        <dbReference type="PROSITE-ProRule" id="PRU00335"/>
    </source>
</evidence>
<dbReference type="InterPro" id="IPR050624">
    <property type="entry name" value="HTH-type_Tx_Regulator"/>
</dbReference>
<evidence type="ECO:0000313" key="5">
    <source>
        <dbReference type="Proteomes" id="UP000184526"/>
    </source>
</evidence>
<dbReference type="PANTHER" id="PTHR43479:SF7">
    <property type="entry name" value="TETR-FAMILY TRANSCRIPTIONAL REGULATOR"/>
    <property type="match status" value="1"/>
</dbReference>
<keyword evidence="1 2" id="KW-0238">DNA-binding</keyword>
<evidence type="ECO:0000313" key="4">
    <source>
        <dbReference type="EMBL" id="SHH67785.1"/>
    </source>
</evidence>
<dbReference type="STRING" id="1121306.SAMN02745196_00993"/>
<reference evidence="4 5" key="1">
    <citation type="submission" date="2016-11" db="EMBL/GenBank/DDBJ databases">
        <authorList>
            <person name="Jaros S."/>
            <person name="Januszkiewicz K."/>
            <person name="Wedrychowicz H."/>
        </authorList>
    </citation>
    <scope>NUCLEOTIDE SEQUENCE [LARGE SCALE GENOMIC DNA]</scope>
    <source>
        <strain evidence="4 5">DSM 3089</strain>
    </source>
</reference>
<name>A0A1M5UXQ7_9CLOT</name>
<evidence type="ECO:0000259" key="3">
    <source>
        <dbReference type="PROSITE" id="PS50977"/>
    </source>
</evidence>
<evidence type="ECO:0000256" key="1">
    <source>
        <dbReference type="ARBA" id="ARBA00023125"/>
    </source>
</evidence>
<dbReference type="AlphaFoldDB" id="A0A1M5UXQ7"/>
<dbReference type="Proteomes" id="UP000184526">
    <property type="component" value="Unassembled WGS sequence"/>
</dbReference>
<dbReference type="GO" id="GO:0003677">
    <property type="term" value="F:DNA binding"/>
    <property type="evidence" value="ECO:0007669"/>
    <property type="project" value="UniProtKB-UniRule"/>
</dbReference>
<dbReference type="SUPFAM" id="SSF46689">
    <property type="entry name" value="Homeodomain-like"/>
    <property type="match status" value="1"/>
</dbReference>
<dbReference type="PROSITE" id="PS50977">
    <property type="entry name" value="HTH_TETR_2"/>
    <property type="match status" value="1"/>
</dbReference>
<organism evidence="4 5">
    <name type="scientific">Clostridium collagenovorans DSM 3089</name>
    <dbReference type="NCBI Taxonomy" id="1121306"/>
    <lineage>
        <taxon>Bacteria</taxon>
        <taxon>Bacillati</taxon>
        <taxon>Bacillota</taxon>
        <taxon>Clostridia</taxon>
        <taxon>Eubacteriales</taxon>
        <taxon>Clostridiaceae</taxon>
        <taxon>Clostridium</taxon>
    </lineage>
</organism>
<dbReference type="InterPro" id="IPR039532">
    <property type="entry name" value="TetR_C_Firmicutes"/>
</dbReference>
<feature type="domain" description="HTH tetR-type" evidence="3">
    <location>
        <begin position="6"/>
        <end position="66"/>
    </location>
</feature>
<dbReference type="Pfam" id="PF14278">
    <property type="entry name" value="TetR_C_8"/>
    <property type="match status" value="1"/>
</dbReference>
<dbReference type="OrthoDB" id="9810250at2"/>
<dbReference type="Gene3D" id="1.10.357.10">
    <property type="entry name" value="Tetracycline Repressor, domain 2"/>
    <property type="match status" value="1"/>
</dbReference>